<organism evidence="1 2">
    <name type="scientific">Streptomyces halobius</name>
    <dbReference type="NCBI Taxonomy" id="2879846"/>
    <lineage>
        <taxon>Bacteria</taxon>
        <taxon>Bacillati</taxon>
        <taxon>Actinomycetota</taxon>
        <taxon>Actinomycetes</taxon>
        <taxon>Kitasatosporales</taxon>
        <taxon>Streptomycetaceae</taxon>
        <taxon>Streptomyces</taxon>
    </lineage>
</organism>
<dbReference type="Proteomes" id="UP000830115">
    <property type="component" value="Chromosome"/>
</dbReference>
<protein>
    <recommendedName>
        <fullName evidence="3">Transposase</fullName>
    </recommendedName>
</protein>
<keyword evidence="2" id="KW-1185">Reference proteome</keyword>
<dbReference type="RefSeq" id="WP_248861507.1">
    <property type="nucleotide sequence ID" value="NZ_CP086322.1"/>
</dbReference>
<evidence type="ECO:0008006" key="3">
    <source>
        <dbReference type="Google" id="ProtNLM"/>
    </source>
</evidence>
<evidence type="ECO:0000313" key="1">
    <source>
        <dbReference type="EMBL" id="UQA90740.1"/>
    </source>
</evidence>
<reference evidence="1" key="1">
    <citation type="submission" date="2021-10" db="EMBL/GenBank/DDBJ databases">
        <title>Streptomyces nigrumlapis sp.nov.,an antimicrobial producing actinobacterium isolated from Black Gobi rocks.</title>
        <authorList>
            <person name="Wen Y."/>
            <person name="Zhang W."/>
            <person name="Liu X.G."/>
        </authorList>
    </citation>
    <scope>NUCLEOTIDE SEQUENCE</scope>
    <source>
        <strain evidence="1">ST13-2-2</strain>
    </source>
</reference>
<evidence type="ECO:0000313" key="2">
    <source>
        <dbReference type="Proteomes" id="UP000830115"/>
    </source>
</evidence>
<name>A0ABY4LZ05_9ACTN</name>
<dbReference type="EMBL" id="CP086322">
    <property type="protein sequence ID" value="UQA90740.1"/>
    <property type="molecule type" value="Genomic_DNA"/>
</dbReference>
<proteinExistence type="predicted"/>
<sequence>MLRVDLDAPRKQRHTVKRIFDRLVDEHAAQGVTYPMVRAYVADRRPTFAPPKCVRTNAPKAVSYVVGRKLVTPFEHAARQALAPA</sequence>
<accession>A0ABY4LZ05</accession>
<gene>
    <name evidence="1" type="ORF">K9S39_01525</name>
</gene>